<gene>
    <name evidence="2" type="ORF">AMORRO_LOCUS2745</name>
</gene>
<dbReference type="AlphaFoldDB" id="A0A9N8ZGJ1"/>
<feature type="transmembrane region" description="Helical" evidence="1">
    <location>
        <begin position="16"/>
        <end position="41"/>
    </location>
</feature>
<dbReference type="Proteomes" id="UP000789342">
    <property type="component" value="Unassembled WGS sequence"/>
</dbReference>
<sequence>LRIIAYDVSDEQSACILLLSFIALFETGVFGKGLNVSVFCFREKMLSSSTLKKNENNYRLDPAG</sequence>
<protein>
    <submittedName>
        <fullName evidence="2">7819_t:CDS:1</fullName>
    </submittedName>
</protein>
<keyword evidence="3" id="KW-1185">Reference proteome</keyword>
<accession>A0A9N8ZGJ1</accession>
<evidence type="ECO:0000313" key="3">
    <source>
        <dbReference type="Proteomes" id="UP000789342"/>
    </source>
</evidence>
<evidence type="ECO:0000313" key="2">
    <source>
        <dbReference type="EMBL" id="CAG8490288.1"/>
    </source>
</evidence>
<keyword evidence="1" id="KW-1133">Transmembrane helix</keyword>
<name>A0A9N8ZGJ1_9GLOM</name>
<comment type="caution">
    <text evidence="2">The sequence shown here is derived from an EMBL/GenBank/DDBJ whole genome shotgun (WGS) entry which is preliminary data.</text>
</comment>
<dbReference type="EMBL" id="CAJVPV010001218">
    <property type="protein sequence ID" value="CAG8490288.1"/>
    <property type="molecule type" value="Genomic_DNA"/>
</dbReference>
<proteinExistence type="predicted"/>
<evidence type="ECO:0000256" key="1">
    <source>
        <dbReference type="SAM" id="Phobius"/>
    </source>
</evidence>
<keyword evidence="1" id="KW-0472">Membrane</keyword>
<organism evidence="2 3">
    <name type="scientific">Acaulospora morrowiae</name>
    <dbReference type="NCBI Taxonomy" id="94023"/>
    <lineage>
        <taxon>Eukaryota</taxon>
        <taxon>Fungi</taxon>
        <taxon>Fungi incertae sedis</taxon>
        <taxon>Mucoromycota</taxon>
        <taxon>Glomeromycotina</taxon>
        <taxon>Glomeromycetes</taxon>
        <taxon>Diversisporales</taxon>
        <taxon>Acaulosporaceae</taxon>
        <taxon>Acaulospora</taxon>
    </lineage>
</organism>
<reference evidence="2" key="1">
    <citation type="submission" date="2021-06" db="EMBL/GenBank/DDBJ databases">
        <authorList>
            <person name="Kallberg Y."/>
            <person name="Tangrot J."/>
            <person name="Rosling A."/>
        </authorList>
    </citation>
    <scope>NUCLEOTIDE SEQUENCE</scope>
    <source>
        <strain evidence="2">CL551</strain>
    </source>
</reference>
<feature type="non-terminal residue" evidence="2">
    <location>
        <position position="1"/>
    </location>
</feature>
<keyword evidence="1" id="KW-0812">Transmembrane</keyword>